<gene>
    <name evidence="1" type="ORF">DEO72_LG5g1095</name>
</gene>
<organism evidence="1 2">
    <name type="scientific">Vigna unguiculata</name>
    <name type="common">Cowpea</name>
    <dbReference type="NCBI Taxonomy" id="3917"/>
    <lineage>
        <taxon>Eukaryota</taxon>
        <taxon>Viridiplantae</taxon>
        <taxon>Streptophyta</taxon>
        <taxon>Embryophyta</taxon>
        <taxon>Tracheophyta</taxon>
        <taxon>Spermatophyta</taxon>
        <taxon>Magnoliopsida</taxon>
        <taxon>eudicotyledons</taxon>
        <taxon>Gunneridae</taxon>
        <taxon>Pentapetalae</taxon>
        <taxon>rosids</taxon>
        <taxon>fabids</taxon>
        <taxon>Fabales</taxon>
        <taxon>Fabaceae</taxon>
        <taxon>Papilionoideae</taxon>
        <taxon>50 kb inversion clade</taxon>
        <taxon>NPAAA clade</taxon>
        <taxon>indigoferoid/millettioid clade</taxon>
        <taxon>Phaseoleae</taxon>
        <taxon>Vigna</taxon>
    </lineage>
</organism>
<evidence type="ECO:0000313" key="2">
    <source>
        <dbReference type="Proteomes" id="UP000501690"/>
    </source>
</evidence>
<protein>
    <submittedName>
        <fullName evidence="1">Uncharacterized protein</fullName>
    </submittedName>
</protein>
<proteinExistence type="predicted"/>
<evidence type="ECO:0000313" key="1">
    <source>
        <dbReference type="EMBL" id="QCD93024.1"/>
    </source>
</evidence>
<dbReference type="EMBL" id="CP039349">
    <property type="protein sequence ID" value="QCD93024.1"/>
    <property type="molecule type" value="Genomic_DNA"/>
</dbReference>
<keyword evidence="2" id="KW-1185">Reference proteome</keyword>
<dbReference type="AlphaFoldDB" id="A0A4D6LYT4"/>
<dbReference type="Proteomes" id="UP000501690">
    <property type="component" value="Linkage Group LG5"/>
</dbReference>
<name>A0A4D6LYT4_VIGUN</name>
<reference evidence="1 2" key="1">
    <citation type="submission" date="2019-04" db="EMBL/GenBank/DDBJ databases">
        <title>An improved genome assembly and genetic linkage map for asparagus bean, Vigna unguiculata ssp. sesquipedialis.</title>
        <authorList>
            <person name="Xia Q."/>
            <person name="Zhang R."/>
            <person name="Dong Y."/>
        </authorList>
    </citation>
    <scope>NUCLEOTIDE SEQUENCE [LARGE SCALE GENOMIC DNA]</scope>
    <source>
        <tissue evidence="1">Leaf</tissue>
    </source>
</reference>
<sequence length="167" mass="19242">MEDENVSSYFSSANARSKRKTILKEKRINKENNQQCTPSFNIQAKRRMFTPFCDVTTNFLNQESRQNCCVQSNERNNHRYADHTISLRQNLLHKFHIVGSKETNQNHPYLYTGTSSQQNAIPEADSSISELLDENSNTLSDDVTQDEIIATVMATEYPNSLPDRYDI</sequence>
<accession>A0A4D6LYT4</accession>